<comment type="caution">
    <text evidence="1">The sequence shown here is derived from an EMBL/GenBank/DDBJ whole genome shotgun (WGS) entry which is preliminary data.</text>
</comment>
<accession>R7MZS7</accession>
<evidence type="ECO:0000313" key="1">
    <source>
        <dbReference type="EMBL" id="CDF06115.1"/>
    </source>
</evidence>
<sequence>MEVDVQFAAGLLDHVRRGPGVFTAGRIDDTVQVAALAVVDHGLGQVHFKADFIGEVDAPFALVAALDVGVVEGDDGNLEVFQELLDLGNGTFAAGIDEADAVVIERQVQGLAEMLEAAVFRFPFDDEDAPRIQRFFDFREVHDQVLLNFFAKMETGTASRFDQALFIAVQTDDVAVVVDEGICRMGNDEQLAPQAVKAEQILEEPAELRVFIVEKLLIIVQDRPLHIGMEVHFRFVDRNDQGQVTLAFCVDDDIVFQRHGAADGH</sequence>
<reference evidence="1" key="1">
    <citation type="submission" date="2012-11" db="EMBL/GenBank/DDBJ databases">
        <title>Dependencies among metagenomic species, viruses, plasmids and units of genetic variation.</title>
        <authorList>
            <person name="Nielsen H.B."/>
            <person name="Almeida M."/>
            <person name="Juncker A.S."/>
            <person name="Rasmussen S."/>
            <person name="Li J."/>
            <person name="Sunagawa S."/>
            <person name="Plichta D."/>
            <person name="Gautier L."/>
            <person name="Le Chatelier E."/>
            <person name="Peletier E."/>
            <person name="Bonde I."/>
            <person name="Nielsen T."/>
            <person name="Manichanh C."/>
            <person name="Arumugam M."/>
            <person name="Batto J."/>
            <person name="Santos M.B.Q.D."/>
            <person name="Blom N."/>
            <person name="Borruel N."/>
            <person name="Burgdorf K.S."/>
            <person name="Boumezbeur F."/>
            <person name="Casellas F."/>
            <person name="Dore J."/>
            <person name="Guarner F."/>
            <person name="Hansen T."/>
            <person name="Hildebrand F."/>
            <person name="Kaas R.S."/>
            <person name="Kennedy S."/>
            <person name="Kristiansen K."/>
            <person name="Kultima J.R."/>
            <person name="Leonard P."/>
            <person name="Levenez F."/>
            <person name="Lund O."/>
            <person name="Moumen B."/>
            <person name="Le Paslier D."/>
            <person name="Pons N."/>
            <person name="Pedersen O."/>
            <person name="Prifti E."/>
            <person name="Qin J."/>
            <person name="Raes J."/>
            <person name="Tap J."/>
            <person name="Tims S."/>
            <person name="Ussery D.W."/>
            <person name="Yamada T."/>
            <person name="MetaHit consortium"/>
            <person name="Renault P."/>
            <person name="Sicheritz-Ponten T."/>
            <person name="Bork P."/>
            <person name="Wang J."/>
            <person name="Brunak S."/>
            <person name="Ehrlich S.D."/>
        </authorList>
    </citation>
    <scope>NUCLEOTIDE SEQUENCE [LARGE SCALE GENOMIC DNA]</scope>
</reference>
<gene>
    <name evidence="1" type="ORF">BN715_00341</name>
</gene>
<dbReference type="EMBL" id="CBKE010000397">
    <property type="protein sequence ID" value="CDF06115.1"/>
    <property type="molecule type" value="Genomic_DNA"/>
</dbReference>
<dbReference type="AlphaFoldDB" id="R7MZS7"/>
<protein>
    <submittedName>
        <fullName evidence="1">Uncharacterized protein</fullName>
    </submittedName>
</protein>
<dbReference type="Proteomes" id="UP000017908">
    <property type="component" value="Unassembled WGS sequence"/>
</dbReference>
<organism evidence="1">
    <name type="scientific">Megasphaera elsdenii CAG:570</name>
    <dbReference type="NCBI Taxonomy" id="1263087"/>
    <lineage>
        <taxon>Bacteria</taxon>
        <taxon>Bacillati</taxon>
        <taxon>Bacillota</taxon>
        <taxon>Negativicutes</taxon>
        <taxon>Veillonellales</taxon>
        <taxon>Veillonellaceae</taxon>
        <taxon>Megasphaera</taxon>
    </lineage>
</organism>
<proteinExistence type="predicted"/>
<name>R7MZS7_MEGEL</name>